<accession>A0A840VQQ9</accession>
<dbReference type="InterPro" id="IPR029050">
    <property type="entry name" value="Immunoprotect_excell_Ig-like"/>
</dbReference>
<dbReference type="Gene3D" id="2.60.40.1240">
    <property type="match status" value="1"/>
</dbReference>
<gene>
    <name evidence="5" type="ORF">HNR20_004008</name>
</gene>
<feature type="transmembrane region" description="Helical" evidence="3">
    <location>
        <begin position="61"/>
        <end position="86"/>
    </location>
</feature>
<evidence type="ECO:0000259" key="4">
    <source>
        <dbReference type="Pfam" id="PF11611"/>
    </source>
</evidence>
<keyword evidence="3" id="KW-0472">Membrane</keyword>
<keyword evidence="3" id="KW-1133">Transmembrane helix</keyword>
<reference evidence="5 6" key="1">
    <citation type="submission" date="2020-08" db="EMBL/GenBank/DDBJ databases">
        <title>Sequencing the genomes of 1000 actinobacteria strains.</title>
        <authorList>
            <person name="Klenk H.-P."/>
        </authorList>
    </citation>
    <scope>NUCLEOTIDE SEQUENCE [LARGE SCALE GENOMIC DNA]</scope>
    <source>
        <strain evidence="5 6">DSM 103125</strain>
    </source>
</reference>
<dbReference type="AlphaFoldDB" id="A0A840VQQ9"/>
<evidence type="ECO:0000256" key="3">
    <source>
        <dbReference type="SAM" id="Phobius"/>
    </source>
</evidence>
<feature type="domain" description="DUF4352" evidence="4">
    <location>
        <begin position="142"/>
        <end position="262"/>
    </location>
</feature>
<comment type="caution">
    <text evidence="5">The sequence shown here is derived from an EMBL/GenBank/DDBJ whole genome shotgun (WGS) entry which is preliminary data.</text>
</comment>
<name>A0A840VQQ9_9ACTN</name>
<feature type="region of interest" description="Disordered" evidence="2">
    <location>
        <begin position="1"/>
        <end position="56"/>
    </location>
</feature>
<keyword evidence="1" id="KW-0732">Signal</keyword>
<feature type="compositionally biased region" description="Polar residues" evidence="2">
    <location>
        <begin position="13"/>
        <end position="29"/>
    </location>
</feature>
<dbReference type="RefSeq" id="WP_184182190.1">
    <property type="nucleotide sequence ID" value="NZ_BMNF01000007.1"/>
</dbReference>
<evidence type="ECO:0000256" key="2">
    <source>
        <dbReference type="SAM" id="MobiDB-lite"/>
    </source>
</evidence>
<dbReference type="Pfam" id="PF11611">
    <property type="entry name" value="DUF4352"/>
    <property type="match status" value="1"/>
</dbReference>
<proteinExistence type="predicted"/>
<evidence type="ECO:0000313" key="5">
    <source>
        <dbReference type="EMBL" id="MBB5479503.1"/>
    </source>
</evidence>
<evidence type="ECO:0000313" key="6">
    <source>
        <dbReference type="Proteomes" id="UP000586947"/>
    </source>
</evidence>
<sequence length="273" mass="27505">MTAPYEPVPNQPPAGQQPTPPSAQFSQVPAGQFAPSHGGQLPPPTPGQFPPPPVTKKRAPWLLPTLIGVGAFVVLCCGGTMVIGLASDDKKTEATSVSSGAPAAGSSSAASASAAAPVASAVAEAPAKTTAAPAPAKPKTSGIGDKVRGGDFEFTVKSVKCGISKVGTEILNTKAQGAFCKVSVTVKNVTKGAQNFHADGSLTAQDASGREYEVDGEAGIYGNSDGQGFLDEINPGNSVTANVYFDVPKNTKLKTITLDAGLFTLAEDAVVAL</sequence>
<protein>
    <recommendedName>
        <fullName evidence="4">DUF4352 domain-containing protein</fullName>
    </recommendedName>
</protein>
<dbReference type="EMBL" id="JACHDP010000001">
    <property type="protein sequence ID" value="MBB5479503.1"/>
    <property type="molecule type" value="Genomic_DNA"/>
</dbReference>
<feature type="compositionally biased region" description="Pro residues" evidence="2">
    <location>
        <begin position="1"/>
        <end position="12"/>
    </location>
</feature>
<feature type="compositionally biased region" description="Pro residues" evidence="2">
    <location>
        <begin position="41"/>
        <end position="54"/>
    </location>
</feature>
<dbReference type="Proteomes" id="UP000586947">
    <property type="component" value="Unassembled WGS sequence"/>
</dbReference>
<dbReference type="InterPro" id="IPR029051">
    <property type="entry name" value="DUF4352"/>
</dbReference>
<organism evidence="5 6">
    <name type="scientific">Micromonospora parathelypteridis</name>
    <dbReference type="NCBI Taxonomy" id="1839617"/>
    <lineage>
        <taxon>Bacteria</taxon>
        <taxon>Bacillati</taxon>
        <taxon>Actinomycetota</taxon>
        <taxon>Actinomycetes</taxon>
        <taxon>Micromonosporales</taxon>
        <taxon>Micromonosporaceae</taxon>
        <taxon>Micromonospora</taxon>
    </lineage>
</organism>
<evidence type="ECO:0000256" key="1">
    <source>
        <dbReference type="ARBA" id="ARBA00022729"/>
    </source>
</evidence>
<keyword evidence="3" id="KW-0812">Transmembrane</keyword>
<keyword evidence="6" id="KW-1185">Reference proteome</keyword>